<comment type="caution">
    <text evidence="2">The sequence shown here is derived from an EMBL/GenBank/DDBJ whole genome shotgun (WGS) entry which is preliminary data.</text>
</comment>
<feature type="compositionally biased region" description="Polar residues" evidence="1">
    <location>
        <begin position="8"/>
        <end position="27"/>
    </location>
</feature>
<gene>
    <name evidence="2" type="ORF">GMARGA_LOCUS42559</name>
</gene>
<evidence type="ECO:0000313" key="2">
    <source>
        <dbReference type="EMBL" id="CAG8853738.1"/>
    </source>
</evidence>
<keyword evidence="3" id="KW-1185">Reference proteome</keyword>
<reference evidence="2 3" key="1">
    <citation type="submission" date="2021-06" db="EMBL/GenBank/DDBJ databases">
        <authorList>
            <person name="Kallberg Y."/>
            <person name="Tangrot J."/>
            <person name="Rosling A."/>
        </authorList>
    </citation>
    <scope>NUCLEOTIDE SEQUENCE [LARGE SCALE GENOMIC DNA]</scope>
    <source>
        <strain evidence="2 3">120-4 pot B 10/14</strain>
    </source>
</reference>
<organism evidence="2 3">
    <name type="scientific">Gigaspora margarita</name>
    <dbReference type="NCBI Taxonomy" id="4874"/>
    <lineage>
        <taxon>Eukaryota</taxon>
        <taxon>Fungi</taxon>
        <taxon>Fungi incertae sedis</taxon>
        <taxon>Mucoromycota</taxon>
        <taxon>Glomeromycotina</taxon>
        <taxon>Glomeromycetes</taxon>
        <taxon>Diversisporales</taxon>
        <taxon>Gigasporaceae</taxon>
        <taxon>Gigaspora</taxon>
    </lineage>
</organism>
<dbReference type="Proteomes" id="UP000789901">
    <property type="component" value="Unassembled WGS sequence"/>
</dbReference>
<protein>
    <submittedName>
        <fullName evidence="2">12146_t:CDS:1</fullName>
    </submittedName>
</protein>
<feature type="region of interest" description="Disordered" evidence="1">
    <location>
        <begin position="1"/>
        <end position="40"/>
    </location>
</feature>
<sequence length="40" mass="4586">MTKRKQNNETALSDTKTDVGNSSNSKSGRPLMGVWKWFER</sequence>
<name>A0ABN7XH92_GIGMA</name>
<evidence type="ECO:0000313" key="3">
    <source>
        <dbReference type="Proteomes" id="UP000789901"/>
    </source>
</evidence>
<proteinExistence type="predicted"/>
<evidence type="ECO:0000256" key="1">
    <source>
        <dbReference type="SAM" id="MobiDB-lite"/>
    </source>
</evidence>
<accession>A0ABN7XH92</accession>
<dbReference type="EMBL" id="CAJVQB010128573">
    <property type="protein sequence ID" value="CAG8853738.1"/>
    <property type="molecule type" value="Genomic_DNA"/>
</dbReference>
<feature type="non-terminal residue" evidence="2">
    <location>
        <position position="40"/>
    </location>
</feature>